<accession>A0ABN6ZSV0</accession>
<dbReference type="EMBL" id="AP028907">
    <property type="protein sequence ID" value="BES81668.1"/>
    <property type="molecule type" value="Genomic_DNA"/>
</dbReference>
<feature type="domain" description="CRISPR system endoribonuclease Csx1-like HEPN" evidence="1">
    <location>
        <begin position="439"/>
        <end position="501"/>
    </location>
</feature>
<dbReference type="SUPFAM" id="SSF160980">
    <property type="entry name" value="SSO1389-like"/>
    <property type="match status" value="1"/>
</dbReference>
<dbReference type="InterPro" id="IPR052875">
    <property type="entry name" value="CRISPR_assoc_ribonuclease"/>
</dbReference>
<protein>
    <submittedName>
        <fullName evidence="3">Uncharacterized protein</fullName>
    </submittedName>
</protein>
<proteinExistence type="predicted"/>
<name>A0ABN6ZSV0_9CREN</name>
<dbReference type="Pfam" id="PF09455">
    <property type="entry name" value="Csx1_HEPN"/>
    <property type="match status" value="1"/>
</dbReference>
<evidence type="ECO:0000313" key="4">
    <source>
        <dbReference type="Proteomes" id="UP001341135"/>
    </source>
</evidence>
<gene>
    <name evidence="3" type="ORF">PABY_12350</name>
</gene>
<dbReference type="RefSeq" id="WP_338248271.1">
    <property type="nucleotide sequence ID" value="NZ_AP028907.1"/>
</dbReference>
<dbReference type="InterPro" id="IPR019016">
    <property type="entry name" value="Csx1-like_HEPN"/>
</dbReference>
<dbReference type="Pfam" id="PF22230">
    <property type="entry name" value="Csx1_CARF"/>
    <property type="match status" value="1"/>
</dbReference>
<dbReference type="Proteomes" id="UP001341135">
    <property type="component" value="Chromosome"/>
</dbReference>
<keyword evidence="4" id="KW-1185">Reference proteome</keyword>
<sequence>MTRGEDVRGDKVLVVAFVGDPCGWSRVDYKPTKAPAKGKCNWFDVESIGESATSATTLKPLLASGARAAVYVPISVAFGMAGSRARNECCLGVDETDDCSLDRLGHIKAMAACAQRRLEAFLACELGDTSRVKVMVTPSVGRYRRGDGKAAAVFRGDAGLYYAYVLVTLYQMLLYYRPETLVVDTTHGINYATTMGLQATQRAAEAYAAATGSDLRVIVVNSEPVAGEEPQEGVSIYATLCRYIEPSDAVYSLASLKPPGRIYQPRAIEGEARQPPREVQERLKSIVHATRRVFAAVRALAAGLPLLGLHLYSEIENSQLDDIEQALGLVLDLVELASEVKRLGETFEVAYQYSLDPIDVDSLVAAHALSKALRELLGEAHRRQARHGRAIFYRLDDLEKIVEKLRGGLLGEQSYYIAMNEVSDMKVRLQAYDQVIGMSKDNPQLYAKVYAVAEGNLRAAFQADRVSCNTGERVFYAHAGLVKELLYVVKLDDDAYAVAYRPECFNNIERKIVAQLEKKR</sequence>
<dbReference type="Gene3D" id="1.10.3740.10">
    <property type="entry name" value="SSO1389-like domains"/>
    <property type="match status" value="1"/>
</dbReference>
<dbReference type="PANTHER" id="PTHR37169:SF1">
    <property type="entry name" value="CRISPR SYSTEM ENDORIBONUCLEASE CSX1"/>
    <property type="match status" value="1"/>
</dbReference>
<dbReference type="GeneID" id="89289252"/>
<feature type="domain" description="CRISPR system endoribonuclease Csx1 CARF" evidence="2">
    <location>
        <begin position="13"/>
        <end position="224"/>
    </location>
</feature>
<reference evidence="3 4" key="1">
    <citation type="submission" date="2023-09" db="EMBL/GenBank/DDBJ databases">
        <title>Pyrofollis japonicus gen. nov. sp. nov., a novel member of the family Pyrodictiaceae isolated from the Iheya North hydrothermal field.</title>
        <authorList>
            <person name="Miyazaki U."/>
            <person name="Sanari M."/>
            <person name="Tame A."/>
            <person name="Kitajima M."/>
            <person name="Okamoto A."/>
            <person name="Sawayama S."/>
            <person name="Miyazaki J."/>
            <person name="Takai K."/>
            <person name="Nakagawa S."/>
        </authorList>
    </citation>
    <scope>NUCLEOTIDE SEQUENCE [LARGE SCALE GENOMIC DNA]</scope>
    <source>
        <strain evidence="3 4">AV2</strain>
    </source>
</reference>
<evidence type="ECO:0000313" key="3">
    <source>
        <dbReference type="EMBL" id="BES81668.1"/>
    </source>
</evidence>
<dbReference type="PANTHER" id="PTHR37169">
    <property type="entry name" value="CRISPR SYSTEM ENDORIBONUCLEASE CSX1-RELATED"/>
    <property type="match status" value="1"/>
</dbReference>
<evidence type="ECO:0000259" key="1">
    <source>
        <dbReference type="Pfam" id="PF09455"/>
    </source>
</evidence>
<dbReference type="Gene3D" id="3.40.50.10640">
    <property type="entry name" value="SSO1389-like"/>
    <property type="match status" value="1"/>
</dbReference>
<organism evidence="3 4">
    <name type="scientific">Pyrodictium abyssi</name>
    <dbReference type="NCBI Taxonomy" id="54256"/>
    <lineage>
        <taxon>Archaea</taxon>
        <taxon>Thermoproteota</taxon>
        <taxon>Thermoprotei</taxon>
        <taxon>Desulfurococcales</taxon>
        <taxon>Pyrodictiaceae</taxon>
        <taxon>Pyrodictium</taxon>
    </lineage>
</organism>
<evidence type="ECO:0000259" key="2">
    <source>
        <dbReference type="Pfam" id="PF22230"/>
    </source>
</evidence>
<dbReference type="InterPro" id="IPR053857">
    <property type="entry name" value="Csx1_CARF"/>
</dbReference>
<dbReference type="InterPro" id="IPR027419">
    <property type="entry name" value="CRISPR-assoc_Csx1_C"/>
</dbReference>